<keyword evidence="7" id="KW-0238">DNA-binding</keyword>
<evidence type="ECO:0000256" key="8">
    <source>
        <dbReference type="ARBA" id="ARBA00023235"/>
    </source>
</evidence>
<proteinExistence type="inferred from homology"/>
<evidence type="ECO:0000256" key="1">
    <source>
        <dbReference type="ARBA" id="ARBA00005446"/>
    </source>
</evidence>
<dbReference type="Proteomes" id="UP001598138">
    <property type="component" value="Unassembled WGS sequence"/>
</dbReference>
<gene>
    <name evidence="15" type="ORF">U0R10_05820</name>
</gene>
<name>A0ABW6DB37_9BACT</name>
<dbReference type="EC" id="5.6.2.4" evidence="10"/>
<comment type="caution">
    <text evidence="15">The sequence shown here is derived from an EMBL/GenBank/DDBJ whole genome shotgun (WGS) entry which is preliminary data.</text>
</comment>
<dbReference type="Pfam" id="PF00270">
    <property type="entry name" value="DEAD"/>
    <property type="match status" value="1"/>
</dbReference>
<dbReference type="InterPro" id="IPR032284">
    <property type="entry name" value="RecQ_Zn-bd"/>
</dbReference>
<dbReference type="Gene3D" id="3.40.50.300">
    <property type="entry name" value="P-loop containing nucleotide triphosphate hydrolases"/>
    <property type="match status" value="2"/>
</dbReference>
<evidence type="ECO:0000313" key="16">
    <source>
        <dbReference type="Proteomes" id="UP001598138"/>
    </source>
</evidence>
<keyword evidence="5 15" id="KW-0347">Helicase</keyword>
<organism evidence="15 16">
    <name type="scientific">Aquirufa avitistagni</name>
    <dbReference type="NCBI Taxonomy" id="3104728"/>
    <lineage>
        <taxon>Bacteria</taxon>
        <taxon>Pseudomonadati</taxon>
        <taxon>Bacteroidota</taxon>
        <taxon>Cytophagia</taxon>
        <taxon>Cytophagales</taxon>
        <taxon>Flectobacillaceae</taxon>
        <taxon>Aquirufa</taxon>
    </lineage>
</organism>
<reference evidence="15 16" key="1">
    <citation type="submission" date="2024-03" db="EMBL/GenBank/DDBJ databases">
        <title>Aquirufa genome sequencing.</title>
        <authorList>
            <person name="Pitt A."/>
            <person name="Hahn M.W."/>
        </authorList>
    </citation>
    <scope>NUCLEOTIDE SEQUENCE [LARGE SCALE GENOMIC DNA]</scope>
    <source>
        <strain evidence="15 16">OSTEICH-129V</strain>
    </source>
</reference>
<dbReference type="InterPro" id="IPR004589">
    <property type="entry name" value="DNA_helicase_ATP-dep_RecQ"/>
</dbReference>
<keyword evidence="6" id="KW-0067">ATP-binding</keyword>
<keyword evidence="16" id="KW-1185">Reference proteome</keyword>
<evidence type="ECO:0000256" key="11">
    <source>
        <dbReference type="ARBA" id="ARBA00044535"/>
    </source>
</evidence>
<dbReference type="PROSITE" id="PS51192">
    <property type="entry name" value="HELICASE_ATP_BIND_1"/>
    <property type="match status" value="1"/>
</dbReference>
<dbReference type="NCBIfam" id="TIGR00614">
    <property type="entry name" value="recQ_fam"/>
    <property type="match status" value="1"/>
</dbReference>
<dbReference type="EMBL" id="JBBKXZ010000002">
    <property type="protein sequence ID" value="MFD3394130.1"/>
    <property type="molecule type" value="Genomic_DNA"/>
</dbReference>
<dbReference type="SMART" id="SM00490">
    <property type="entry name" value="HELICc"/>
    <property type="match status" value="1"/>
</dbReference>
<dbReference type="RefSeq" id="WP_377983019.1">
    <property type="nucleotide sequence ID" value="NZ_JBBKXZ010000002.1"/>
</dbReference>
<evidence type="ECO:0000256" key="6">
    <source>
        <dbReference type="ARBA" id="ARBA00022840"/>
    </source>
</evidence>
<dbReference type="InterPro" id="IPR001650">
    <property type="entry name" value="Helicase_C-like"/>
</dbReference>
<dbReference type="InterPro" id="IPR014001">
    <property type="entry name" value="Helicase_ATP-bd"/>
</dbReference>
<dbReference type="CDD" id="cd17920">
    <property type="entry name" value="DEXHc_RecQ"/>
    <property type="match status" value="1"/>
</dbReference>
<evidence type="ECO:0000256" key="10">
    <source>
        <dbReference type="ARBA" id="ARBA00034808"/>
    </source>
</evidence>
<dbReference type="Pfam" id="PF00271">
    <property type="entry name" value="Helicase_C"/>
    <property type="match status" value="1"/>
</dbReference>
<keyword evidence="3" id="KW-0547">Nucleotide-binding</keyword>
<dbReference type="GO" id="GO:0004386">
    <property type="term" value="F:helicase activity"/>
    <property type="evidence" value="ECO:0007669"/>
    <property type="project" value="UniProtKB-KW"/>
</dbReference>
<dbReference type="PROSITE" id="PS51194">
    <property type="entry name" value="HELICASE_CTER"/>
    <property type="match status" value="1"/>
</dbReference>
<evidence type="ECO:0000256" key="7">
    <source>
        <dbReference type="ARBA" id="ARBA00023125"/>
    </source>
</evidence>
<evidence type="ECO:0000256" key="12">
    <source>
        <dbReference type="ARBA" id="ARBA00044550"/>
    </source>
</evidence>
<evidence type="ECO:0000256" key="4">
    <source>
        <dbReference type="ARBA" id="ARBA00022801"/>
    </source>
</evidence>
<comment type="catalytic activity">
    <reaction evidence="9">
        <text>Couples ATP hydrolysis with the unwinding of duplex DNA by translocating in the 3'-5' direction.</text>
        <dbReference type="EC" id="5.6.2.4"/>
    </reaction>
</comment>
<evidence type="ECO:0000256" key="5">
    <source>
        <dbReference type="ARBA" id="ARBA00022806"/>
    </source>
</evidence>
<evidence type="ECO:0000256" key="2">
    <source>
        <dbReference type="ARBA" id="ARBA00022723"/>
    </source>
</evidence>
<comment type="similarity">
    <text evidence="1">Belongs to the helicase family. RecQ subfamily.</text>
</comment>
<evidence type="ECO:0000256" key="3">
    <source>
        <dbReference type="ARBA" id="ARBA00022741"/>
    </source>
</evidence>
<feature type="domain" description="Helicase C-terminal" evidence="14">
    <location>
        <begin position="218"/>
        <end position="364"/>
    </location>
</feature>
<dbReference type="InterPro" id="IPR036388">
    <property type="entry name" value="WH-like_DNA-bd_sf"/>
</dbReference>
<dbReference type="PANTHER" id="PTHR13710">
    <property type="entry name" value="DNA HELICASE RECQ FAMILY MEMBER"/>
    <property type="match status" value="1"/>
</dbReference>
<keyword evidence="2" id="KW-0479">Metal-binding</keyword>
<dbReference type="SUPFAM" id="SSF52540">
    <property type="entry name" value="P-loop containing nucleoside triphosphate hydrolases"/>
    <property type="match status" value="1"/>
</dbReference>
<evidence type="ECO:0000259" key="13">
    <source>
        <dbReference type="PROSITE" id="PS51192"/>
    </source>
</evidence>
<accession>A0ABW6DB37</accession>
<protein>
    <recommendedName>
        <fullName evidence="11">ATP-dependent DNA helicase RecQ</fullName>
        <ecNumber evidence="10">5.6.2.4</ecNumber>
    </recommendedName>
    <alternativeName>
        <fullName evidence="12">DNA 3'-5' helicase RecQ</fullName>
    </alternativeName>
</protein>
<keyword evidence="4" id="KW-0378">Hydrolase</keyword>
<dbReference type="InterPro" id="IPR027417">
    <property type="entry name" value="P-loop_NTPase"/>
</dbReference>
<evidence type="ECO:0000256" key="9">
    <source>
        <dbReference type="ARBA" id="ARBA00034617"/>
    </source>
</evidence>
<dbReference type="SMART" id="SM00487">
    <property type="entry name" value="DEXDc"/>
    <property type="match status" value="1"/>
</dbReference>
<keyword evidence="8" id="KW-0413">Isomerase</keyword>
<feature type="domain" description="Helicase ATP-binding" evidence="13">
    <location>
        <begin position="25"/>
        <end position="194"/>
    </location>
</feature>
<sequence>MADIHHILANYWGHSTFRPLQQEIIESVLKQQDTLALLPTGGGKSICFQVPAMAQDGICIVVSPLIALMQDQVDQLTQRGIPAVAIFSGMSNRQIDILLDNCIYGAIKFLYISPERLKTDLFIARAKQMQINLLVIDEAHCISQWGYDFRPAYLEIINFKQLIPESTPCIALTASANQEVQQDILDKLQLKNPKVFQKSFQRANLSYSCLWVEDKEPQLFNMLKKVGGSSIIYARNRRKTQEIAAYLQKQGMKADFYHAGLSPDQRTSRQKAWIANQIQCIVATNAFGMGIDKSDVRLVVHVDLPDSLEAYYQEAGRAGRDEQKAYAVAMVEENDLIELQKNWEKSFPSAEVLQKTYQAMSNFLQIAAGSGELSTYDFDWTEMARRFQLPTSETFYALKTLESEGLFLMSDAFQNPSKIKIQVNATELYDFQIRNEKFESFLKFLLRQFGGNLYTQFVSISEASLSIQLKVPVEEIERYLNLLAKFEIIEYEKQNGLPKLTLLTPRANIDNLPITWSEYIQKKDRSKSKIDAVESYVRDQKTCRTRKISAYFGEQLFINCGVCDICVQRKKEQNGRAFPEGMEVEQKLILNYLKNGPMTLEDLTDCLRPLTRTEAAKVIQYCLEAGQISYTSADTIALVSS</sequence>
<dbReference type="InterPro" id="IPR011545">
    <property type="entry name" value="DEAD/DEAH_box_helicase_dom"/>
</dbReference>
<dbReference type="Pfam" id="PF16124">
    <property type="entry name" value="RecQ_Zn_bind"/>
    <property type="match status" value="1"/>
</dbReference>
<evidence type="ECO:0000313" key="15">
    <source>
        <dbReference type="EMBL" id="MFD3394130.1"/>
    </source>
</evidence>
<dbReference type="PANTHER" id="PTHR13710:SF105">
    <property type="entry name" value="ATP-DEPENDENT DNA HELICASE Q1"/>
    <property type="match status" value="1"/>
</dbReference>
<evidence type="ECO:0000259" key="14">
    <source>
        <dbReference type="PROSITE" id="PS51194"/>
    </source>
</evidence>
<dbReference type="Gene3D" id="1.10.10.10">
    <property type="entry name" value="Winged helix-like DNA-binding domain superfamily/Winged helix DNA-binding domain"/>
    <property type="match status" value="1"/>
</dbReference>